<accession>A0ABT3ZSD1</accession>
<dbReference type="RefSeq" id="WP_267849355.1">
    <property type="nucleotide sequence ID" value="NZ_JAPMXC010000010.1"/>
</dbReference>
<dbReference type="InterPro" id="IPR036010">
    <property type="entry name" value="2Fe-2S_ferredoxin-like_sf"/>
</dbReference>
<evidence type="ECO:0000256" key="6">
    <source>
        <dbReference type="ARBA" id="ARBA00023004"/>
    </source>
</evidence>
<evidence type="ECO:0000256" key="5">
    <source>
        <dbReference type="ARBA" id="ARBA00022982"/>
    </source>
</evidence>
<evidence type="ECO:0000256" key="7">
    <source>
        <dbReference type="ARBA" id="ARBA00023014"/>
    </source>
</evidence>
<dbReference type="PANTHER" id="PTHR43112:SF3">
    <property type="entry name" value="FERREDOXIN-2, CHLOROPLASTIC"/>
    <property type="match status" value="1"/>
</dbReference>
<comment type="similarity">
    <text evidence="1">Belongs to the 2Fe2S plant-type ferredoxin family.</text>
</comment>
<dbReference type="Proteomes" id="UP001082899">
    <property type="component" value="Unassembled WGS sequence"/>
</dbReference>
<organism evidence="10 11">
    <name type="scientific">Robbsia betulipollinis</name>
    <dbReference type="NCBI Taxonomy" id="2981849"/>
    <lineage>
        <taxon>Bacteria</taxon>
        <taxon>Pseudomonadati</taxon>
        <taxon>Pseudomonadota</taxon>
        <taxon>Betaproteobacteria</taxon>
        <taxon>Burkholderiales</taxon>
        <taxon>Burkholderiaceae</taxon>
        <taxon>Robbsia</taxon>
    </lineage>
</organism>
<evidence type="ECO:0000313" key="11">
    <source>
        <dbReference type="Proteomes" id="UP001082899"/>
    </source>
</evidence>
<evidence type="ECO:0000256" key="2">
    <source>
        <dbReference type="ARBA" id="ARBA00022448"/>
    </source>
</evidence>
<comment type="cofactor">
    <cofactor evidence="8">
        <name>[2Fe-2S] cluster</name>
        <dbReference type="ChEBI" id="CHEBI:190135"/>
    </cofactor>
</comment>
<evidence type="ECO:0000313" key="10">
    <source>
        <dbReference type="EMBL" id="MCY0389456.1"/>
    </source>
</evidence>
<gene>
    <name evidence="10" type="ORF">OVY01_20120</name>
</gene>
<evidence type="ECO:0000256" key="8">
    <source>
        <dbReference type="ARBA" id="ARBA00034078"/>
    </source>
</evidence>
<name>A0ABT3ZSD1_9BURK</name>
<dbReference type="InterPro" id="IPR012675">
    <property type="entry name" value="Beta-grasp_dom_sf"/>
</dbReference>
<keyword evidence="11" id="KW-1185">Reference proteome</keyword>
<proteinExistence type="inferred from homology"/>
<keyword evidence="6" id="KW-0408">Iron</keyword>
<dbReference type="PANTHER" id="PTHR43112">
    <property type="entry name" value="FERREDOXIN"/>
    <property type="match status" value="1"/>
</dbReference>
<feature type="domain" description="2Fe-2S ferredoxin-type" evidence="9">
    <location>
        <begin position="20"/>
        <end position="109"/>
    </location>
</feature>
<sequence>MREDGRQVAGEAGALGGRLHALRLEPAGVTLDVRAGESVLEAAARAAWHMPSSCRNGTCRACLCRLLTGELVYRVEWPGLSVQEKQDGWMLACVALPVSDVVVEQVAASPAPASAVRRPARGF</sequence>
<evidence type="ECO:0000259" key="9">
    <source>
        <dbReference type="PROSITE" id="PS51085"/>
    </source>
</evidence>
<keyword evidence="7" id="KW-0411">Iron-sulfur</keyword>
<keyword evidence="4" id="KW-0479">Metal-binding</keyword>
<dbReference type="Gene3D" id="3.10.20.30">
    <property type="match status" value="1"/>
</dbReference>
<dbReference type="CDD" id="cd00207">
    <property type="entry name" value="fer2"/>
    <property type="match status" value="1"/>
</dbReference>
<dbReference type="EMBL" id="JAPMXC010000010">
    <property type="protein sequence ID" value="MCY0389456.1"/>
    <property type="molecule type" value="Genomic_DNA"/>
</dbReference>
<dbReference type="SUPFAM" id="SSF54292">
    <property type="entry name" value="2Fe-2S ferredoxin-like"/>
    <property type="match status" value="1"/>
</dbReference>
<comment type="caution">
    <text evidence="10">The sequence shown here is derived from an EMBL/GenBank/DDBJ whole genome shotgun (WGS) entry which is preliminary data.</text>
</comment>
<keyword evidence="5" id="KW-0249">Electron transport</keyword>
<keyword evidence="3" id="KW-0001">2Fe-2S</keyword>
<reference evidence="10" key="1">
    <citation type="submission" date="2022-11" db="EMBL/GenBank/DDBJ databases">
        <title>Robbsia betulipollinis sp. nov., isolated from pollen of birch (Betula pendula).</title>
        <authorList>
            <person name="Shi H."/>
            <person name="Ambika Manirajan B."/>
            <person name="Ratering S."/>
            <person name="Geissler-Plaum R."/>
            <person name="Schnell S."/>
        </authorList>
    </citation>
    <scope>NUCLEOTIDE SEQUENCE</scope>
    <source>
        <strain evidence="10">Bb-Pol-6</strain>
    </source>
</reference>
<dbReference type="PROSITE" id="PS51085">
    <property type="entry name" value="2FE2S_FER_2"/>
    <property type="match status" value="1"/>
</dbReference>
<dbReference type="InterPro" id="IPR001041">
    <property type="entry name" value="2Fe-2S_ferredoxin-type"/>
</dbReference>
<protein>
    <submittedName>
        <fullName evidence="10">2Fe-2S iron-sulfur cluster-binding protein</fullName>
    </submittedName>
</protein>
<evidence type="ECO:0000256" key="1">
    <source>
        <dbReference type="ARBA" id="ARBA00007874"/>
    </source>
</evidence>
<dbReference type="Pfam" id="PF00111">
    <property type="entry name" value="Fer2"/>
    <property type="match status" value="1"/>
</dbReference>
<evidence type="ECO:0000256" key="4">
    <source>
        <dbReference type="ARBA" id="ARBA00022723"/>
    </source>
</evidence>
<keyword evidence="2" id="KW-0813">Transport</keyword>
<evidence type="ECO:0000256" key="3">
    <source>
        <dbReference type="ARBA" id="ARBA00022714"/>
    </source>
</evidence>